<gene>
    <name evidence="1" type="ORF">TPAR_08238</name>
</gene>
<evidence type="ECO:0000313" key="2">
    <source>
        <dbReference type="Proteomes" id="UP000237481"/>
    </source>
</evidence>
<keyword evidence="2" id="KW-1185">Reference proteome</keyword>
<protein>
    <submittedName>
        <fullName evidence="1">Deaminase</fullName>
    </submittedName>
</protein>
<dbReference type="OrthoDB" id="272271at2759"/>
<name>A0A2S4KMZ8_9HYPO</name>
<dbReference type="InterPro" id="IPR032466">
    <property type="entry name" value="Metal_Hydrolase"/>
</dbReference>
<dbReference type="STRING" id="94208.A0A2S4KMZ8"/>
<dbReference type="GO" id="GO:0005829">
    <property type="term" value="C:cytosol"/>
    <property type="evidence" value="ECO:0007669"/>
    <property type="project" value="TreeGrafter"/>
</dbReference>
<dbReference type="EMBL" id="PKSG01001029">
    <property type="protein sequence ID" value="POR31546.1"/>
    <property type="molecule type" value="Genomic_DNA"/>
</dbReference>
<dbReference type="GO" id="GO:0043103">
    <property type="term" value="P:hypoxanthine salvage"/>
    <property type="evidence" value="ECO:0007669"/>
    <property type="project" value="TreeGrafter"/>
</dbReference>
<organism evidence="1 2">
    <name type="scientific">Tolypocladium paradoxum</name>
    <dbReference type="NCBI Taxonomy" id="94208"/>
    <lineage>
        <taxon>Eukaryota</taxon>
        <taxon>Fungi</taxon>
        <taxon>Dikarya</taxon>
        <taxon>Ascomycota</taxon>
        <taxon>Pezizomycotina</taxon>
        <taxon>Sordariomycetes</taxon>
        <taxon>Hypocreomycetidae</taxon>
        <taxon>Hypocreales</taxon>
        <taxon>Ophiocordycipitaceae</taxon>
        <taxon>Tolypocladium</taxon>
    </lineage>
</organism>
<comment type="caution">
    <text evidence="1">The sequence shown here is derived from an EMBL/GenBank/DDBJ whole genome shotgun (WGS) entry which is preliminary data.</text>
</comment>
<dbReference type="InterPro" id="IPR006330">
    <property type="entry name" value="Ado/ade_deaminase"/>
</dbReference>
<dbReference type="Gene3D" id="3.20.20.140">
    <property type="entry name" value="Metal-dependent hydrolases"/>
    <property type="match status" value="1"/>
</dbReference>
<dbReference type="GO" id="GO:0006146">
    <property type="term" value="P:adenine catabolic process"/>
    <property type="evidence" value="ECO:0007669"/>
    <property type="project" value="TreeGrafter"/>
</dbReference>
<accession>A0A2S4KMZ8</accession>
<dbReference type="AlphaFoldDB" id="A0A2S4KMZ8"/>
<dbReference type="PANTHER" id="PTHR43114:SF7">
    <property type="entry name" value="ADENOSINE DEAMINASE DOMAIN-CONTAINING PROTEIN"/>
    <property type="match status" value="1"/>
</dbReference>
<reference evidence="1 2" key="1">
    <citation type="submission" date="2018-01" db="EMBL/GenBank/DDBJ databases">
        <title>Harnessing the power of phylogenomics to disentangle the directionality and signatures of interkingdom host jumping in the parasitic fungal genus Tolypocladium.</title>
        <authorList>
            <person name="Quandt C.A."/>
            <person name="Patterson W."/>
            <person name="Spatafora J.W."/>
        </authorList>
    </citation>
    <scope>NUCLEOTIDE SEQUENCE [LARGE SCALE GENOMIC DNA]</scope>
    <source>
        <strain evidence="1 2">NRBC 100945</strain>
    </source>
</reference>
<dbReference type="Proteomes" id="UP000237481">
    <property type="component" value="Unassembled WGS sequence"/>
</dbReference>
<proteinExistence type="predicted"/>
<sequence length="198" mass="21792">MGVPCSTWWIICQIAKARLPVATNRGPGSAQSLPNLINLGRRWIHGTWANRLESASTDRRASGVPGEIRVAGTSNYQKESGFFQIAHQQKTRTSTSGRPASTWAGSTELVAGLLERHIGLTLCPHAYHRRTATDGSSRMDRGVSLCINSDDPVYVWIDGNMQKAYHYAGLSKAEMVRLARKAVDKCWADERAGCLPLR</sequence>
<dbReference type="SUPFAM" id="SSF51556">
    <property type="entry name" value="Metallo-dependent hydrolases"/>
    <property type="match status" value="1"/>
</dbReference>
<dbReference type="PANTHER" id="PTHR43114">
    <property type="entry name" value="ADENINE DEAMINASE"/>
    <property type="match status" value="1"/>
</dbReference>
<dbReference type="GO" id="GO:0000034">
    <property type="term" value="F:adenine deaminase activity"/>
    <property type="evidence" value="ECO:0007669"/>
    <property type="project" value="TreeGrafter"/>
</dbReference>
<evidence type="ECO:0000313" key="1">
    <source>
        <dbReference type="EMBL" id="POR31546.1"/>
    </source>
</evidence>